<protein>
    <submittedName>
        <fullName evidence="2">Uncharacterized membrane protein</fullName>
    </submittedName>
</protein>
<sequence>MKISERLQRGYNVKTHWILSLFRILLGLSLLFVGISHLTFARAEFVAQVPDWVPVPDDLTVLLSGFAEIILGLALVILPKWKALTGWVVALFFVIIFPGNIAQYVNQIDAFGLDTDRARLIRLFFQPVLIAWALWSTGAFKAFKNKS</sequence>
<dbReference type="RefSeq" id="WP_062042949.1">
    <property type="nucleotide sequence ID" value="NZ_DF968182.1"/>
</dbReference>
<dbReference type="EMBL" id="DF968182">
    <property type="protein sequence ID" value="GAP43765.1"/>
    <property type="molecule type" value="Genomic_DNA"/>
</dbReference>
<organism evidence="2">
    <name type="scientific">Lentimicrobium saccharophilum</name>
    <dbReference type="NCBI Taxonomy" id="1678841"/>
    <lineage>
        <taxon>Bacteria</taxon>
        <taxon>Pseudomonadati</taxon>
        <taxon>Bacteroidota</taxon>
        <taxon>Bacteroidia</taxon>
        <taxon>Bacteroidales</taxon>
        <taxon>Lentimicrobiaceae</taxon>
        <taxon>Lentimicrobium</taxon>
    </lineage>
</organism>
<keyword evidence="3" id="KW-1185">Reference proteome</keyword>
<keyword evidence="1" id="KW-1133">Transmembrane helix</keyword>
<dbReference type="STRING" id="1678841.TBC1_111923"/>
<keyword evidence="1" id="KW-0472">Membrane</keyword>
<gene>
    <name evidence="2" type="ORF">TBC1_111923</name>
</gene>
<proteinExistence type="predicted"/>
<reference evidence="2" key="1">
    <citation type="journal article" date="2015" name="Genome Announc.">
        <title>Draft Genome Sequence of Bacteroidales Strain TBC1, a Novel Isolate from a Methanogenic Wastewater Treatment System.</title>
        <authorList>
            <person name="Tourlousse D.M."/>
            <person name="Matsuura N."/>
            <person name="Sun L."/>
            <person name="Toyonaga M."/>
            <person name="Kuroda K."/>
            <person name="Ohashi A."/>
            <person name="Cruz R."/>
            <person name="Yamaguchi T."/>
            <person name="Sekiguchi Y."/>
        </authorList>
    </citation>
    <scope>NUCLEOTIDE SEQUENCE [LARGE SCALE GENOMIC DNA]</scope>
    <source>
        <strain evidence="2">TBC1</strain>
    </source>
</reference>
<dbReference type="PATRIC" id="fig|1678841.3.peg.2146"/>
<dbReference type="OrthoDB" id="9788974at2"/>
<evidence type="ECO:0000256" key="1">
    <source>
        <dbReference type="SAM" id="Phobius"/>
    </source>
</evidence>
<name>A0A0S7BS66_9BACT</name>
<feature type="transmembrane region" description="Helical" evidence="1">
    <location>
        <begin position="60"/>
        <end position="78"/>
    </location>
</feature>
<dbReference type="Proteomes" id="UP000053091">
    <property type="component" value="Unassembled WGS sequence"/>
</dbReference>
<dbReference type="PANTHER" id="PTHR36974:SF1">
    <property type="entry name" value="DOXX FAMILY MEMBRANE PROTEIN"/>
    <property type="match status" value="1"/>
</dbReference>
<evidence type="ECO:0000313" key="2">
    <source>
        <dbReference type="EMBL" id="GAP43765.1"/>
    </source>
</evidence>
<dbReference type="AlphaFoldDB" id="A0A0S7BS66"/>
<dbReference type="PANTHER" id="PTHR36974">
    <property type="entry name" value="MEMBRANE PROTEIN-RELATED"/>
    <property type="match status" value="1"/>
</dbReference>
<feature type="transmembrane region" description="Helical" evidence="1">
    <location>
        <begin position="21"/>
        <end position="40"/>
    </location>
</feature>
<feature type="transmembrane region" description="Helical" evidence="1">
    <location>
        <begin position="85"/>
        <end position="104"/>
    </location>
</feature>
<accession>A0A0S7BS66</accession>
<evidence type="ECO:0000313" key="3">
    <source>
        <dbReference type="Proteomes" id="UP000053091"/>
    </source>
</evidence>
<keyword evidence="1" id="KW-0812">Transmembrane</keyword>
<feature type="transmembrane region" description="Helical" evidence="1">
    <location>
        <begin position="124"/>
        <end position="143"/>
    </location>
</feature>